<dbReference type="PANTHER" id="PTHR13068">
    <property type="entry name" value="CGI-12 PROTEIN-RELATED"/>
    <property type="match status" value="1"/>
</dbReference>
<reference evidence="4" key="1">
    <citation type="submission" date="2023-03" db="UniProtKB">
        <authorList>
            <consortium name="EnsemblPlants"/>
        </authorList>
    </citation>
    <scope>IDENTIFICATION</scope>
</reference>
<name>A0A9I9D4I1_CUCME</name>
<dbReference type="SMART" id="SM00733">
    <property type="entry name" value="Mterf"/>
    <property type="match status" value="4"/>
</dbReference>
<evidence type="ECO:0000256" key="3">
    <source>
        <dbReference type="ARBA" id="ARBA00022946"/>
    </source>
</evidence>
<evidence type="ECO:0008006" key="5">
    <source>
        <dbReference type="Google" id="ProtNLM"/>
    </source>
</evidence>
<evidence type="ECO:0000256" key="2">
    <source>
        <dbReference type="ARBA" id="ARBA00022472"/>
    </source>
</evidence>
<protein>
    <recommendedName>
        <fullName evidence="5">Transcription termination factor MTEF18, mitochondrial-like</fullName>
    </recommendedName>
</protein>
<dbReference type="EnsemblPlants" id="MELO3C012899.2.1">
    <property type="protein sequence ID" value="MELO3C012899.2.1"/>
    <property type="gene ID" value="MELO3C012899.2"/>
</dbReference>
<comment type="similarity">
    <text evidence="1">Belongs to the mTERF family.</text>
</comment>
<dbReference type="Gene3D" id="1.25.70.10">
    <property type="entry name" value="Transcription termination factor 3, mitochondrial"/>
    <property type="match status" value="2"/>
</dbReference>
<sequence length="605" mass="69120">MSYLQKLRALAMLSSSIIAHNKFNFVQVSYRRIGFSPVASNPRFYRTKETPKTEECGNSGGMLNMGSRKGHEITRATIKEAQATLLEYLHFTRGIQFLDAENMSKNSPIFLEKLLGKVEHEGNIGWSIMQFLRYHPINEFEPFFESVGLQPAEYNAFLPRNLMFLSDADLLLENFHVLCNYGIERNKTGKIFREATEIFRYDYGILLSKLKAYENFGLSQATVVKFVVCSPRLLIDGVNDVFVQVLEKLKNIGFESSWVEKQLRDGNSYNWKQILGLLFLFEQMGCSKEKLADLISQHPDLLFEDSGSKSLSLIGFLLKMGCSMIQICSVFLQFPQIRVGKFVSNMRLCLLFFNEIDMGVQEIGYLFRSHPLLLGLCTLKKTSSLLINLNAGKKRICQFILENPEELKNWKLGTRVLQLPDPGGKGKKYANQQKIQFLLKLGLEENSTKMKKALKTFEGKGVELQERFNCIVEAGIDEKDVYKMIEVCPKMLNQKKDIIEEKIDFLVNNLGLPVSTLVTFPSYLSYTTQRVTLRISMYSWLKKQGTADPMLKLSTMVVCSENTFLRQYVNHHPRGMEVWENLKREIYSDSMVLAVQGFGGSLGAV</sequence>
<keyword evidence="3" id="KW-0809">Transit peptide</keyword>
<evidence type="ECO:0000256" key="1">
    <source>
        <dbReference type="ARBA" id="ARBA00007692"/>
    </source>
</evidence>
<dbReference type="FunFam" id="1.25.70.10:FF:000019">
    <property type="entry name" value="mTERF family protein"/>
    <property type="match status" value="1"/>
</dbReference>
<dbReference type="Gramene" id="MELO3C012899.2.1">
    <property type="protein sequence ID" value="MELO3C012899.2.1"/>
    <property type="gene ID" value="MELO3C012899.2"/>
</dbReference>
<keyword evidence="2" id="KW-0805">Transcription regulation</keyword>
<proteinExistence type="inferred from homology"/>
<accession>A0A9I9D4I1</accession>
<dbReference type="Pfam" id="PF02536">
    <property type="entry name" value="mTERF"/>
    <property type="match status" value="1"/>
</dbReference>
<evidence type="ECO:0000313" key="4">
    <source>
        <dbReference type="EnsemblPlants" id="MELO3C012899.2.1"/>
    </source>
</evidence>
<dbReference type="InterPro" id="IPR038538">
    <property type="entry name" value="MTERF_sf"/>
</dbReference>
<organism evidence="4">
    <name type="scientific">Cucumis melo</name>
    <name type="common">Muskmelon</name>
    <dbReference type="NCBI Taxonomy" id="3656"/>
    <lineage>
        <taxon>Eukaryota</taxon>
        <taxon>Viridiplantae</taxon>
        <taxon>Streptophyta</taxon>
        <taxon>Embryophyta</taxon>
        <taxon>Tracheophyta</taxon>
        <taxon>Spermatophyta</taxon>
        <taxon>Magnoliopsida</taxon>
        <taxon>eudicotyledons</taxon>
        <taxon>Gunneridae</taxon>
        <taxon>Pentapetalae</taxon>
        <taxon>rosids</taxon>
        <taxon>fabids</taxon>
        <taxon>Cucurbitales</taxon>
        <taxon>Cucurbitaceae</taxon>
        <taxon>Benincaseae</taxon>
        <taxon>Cucumis</taxon>
    </lineage>
</organism>
<dbReference type="InterPro" id="IPR003690">
    <property type="entry name" value="MTERF"/>
</dbReference>
<dbReference type="AlphaFoldDB" id="A0A9I9D4I1"/>
<dbReference type="PANTHER" id="PTHR13068:SF38">
    <property type="entry name" value="TRANSCRIPTION TERMINATION FACTOR FAMILY PROTEIN"/>
    <property type="match status" value="1"/>
</dbReference>
<dbReference type="GO" id="GO:0006353">
    <property type="term" value="P:DNA-templated transcription termination"/>
    <property type="evidence" value="ECO:0007669"/>
    <property type="project" value="UniProtKB-KW"/>
</dbReference>
<dbReference type="GO" id="GO:0003676">
    <property type="term" value="F:nucleic acid binding"/>
    <property type="evidence" value="ECO:0007669"/>
    <property type="project" value="InterPro"/>
</dbReference>
<keyword evidence="2" id="KW-0804">Transcription</keyword>
<keyword evidence="2" id="KW-0806">Transcription termination</keyword>